<keyword evidence="3" id="KW-1185">Reference proteome</keyword>
<dbReference type="Gramene" id="QL10p042939:mrna">
    <property type="protein sequence ID" value="QL10p042939:mrna"/>
    <property type="gene ID" value="QL10p042939"/>
</dbReference>
<dbReference type="AlphaFoldDB" id="A0A7N2MSK5"/>
<reference evidence="2" key="2">
    <citation type="submission" date="2021-01" db="UniProtKB">
        <authorList>
            <consortium name="EnsemblPlants"/>
        </authorList>
    </citation>
    <scope>IDENTIFICATION</scope>
</reference>
<accession>A0A7N2MSK5</accession>
<dbReference type="EMBL" id="LRBV02000010">
    <property type="status" value="NOT_ANNOTATED_CDS"/>
    <property type="molecule type" value="Genomic_DNA"/>
</dbReference>
<dbReference type="EnsemblPlants" id="QL10p042939:mrna">
    <property type="protein sequence ID" value="QL10p042939:mrna"/>
    <property type="gene ID" value="QL10p042939"/>
</dbReference>
<dbReference type="InParanoid" id="A0A7N2MSK5"/>
<evidence type="ECO:0000313" key="2">
    <source>
        <dbReference type="EnsemblPlants" id="QL10p042939:mrna"/>
    </source>
</evidence>
<dbReference type="Pfam" id="PF00078">
    <property type="entry name" value="RVT_1"/>
    <property type="match status" value="1"/>
</dbReference>
<name>A0A7N2MSK5_QUELO</name>
<protein>
    <recommendedName>
        <fullName evidence="1">Reverse transcriptase domain-containing protein</fullName>
    </recommendedName>
</protein>
<dbReference type="PANTHER" id="PTHR33116">
    <property type="entry name" value="REVERSE TRANSCRIPTASE ZINC-BINDING DOMAIN-CONTAINING PROTEIN-RELATED-RELATED"/>
    <property type="match status" value="1"/>
</dbReference>
<sequence>MELFSEEEVDFPTDLENVISPCITVEENAKLSRIPTQAEIKDVLFHIEAQKARGSDGLPMLFYKKYWKIVGDIWIMKYVSSVSFAVLGNGVKSSHFIPSRGLMQGDPLFPYLFILCQEVLSRILEKECVEGRISGVIASIGGLAITHVMYADDIVLFSKAKRSEAMSINNCLDKYCKWSGQLLNKNKSVVTFSKATQKSSNRYIKQVLQMKQLQKDAIYHGAPLFLANVSTRDFKFLQERLEARLKGWRSKCLSWAGRCTMIKSVAQGLPTYTMSTFDVPSKEGGVKFKKSKDFNMALIAKLAWMIASKRDSLCMRLLRSKYKVRQDWLQKDPVKNGSPIRKAIEKAKSLVAKGACYLVGDGNSIDRDMLTELFDDNSVQAISRIPIPWRQMPDKLIWTKDHKGAIWFGCWGIYVDKLNVSSNLVYLDIVKVILDPPIQPMPSSHQSKEVAELCALQMALRADFIWILRNKIMHDGGQVNITAHIRNLKNRVKEFVLALEQSKDLQDSKVISRKPPSAGVIKLNVDAAVQKDFTSLAVIA</sequence>
<evidence type="ECO:0000313" key="3">
    <source>
        <dbReference type="Proteomes" id="UP000594261"/>
    </source>
</evidence>
<reference evidence="2 3" key="1">
    <citation type="journal article" date="2016" name="G3 (Bethesda)">
        <title>First Draft Assembly and Annotation of the Genome of a California Endemic Oak Quercus lobata Nee (Fagaceae).</title>
        <authorList>
            <person name="Sork V.L."/>
            <person name="Fitz-Gibbon S.T."/>
            <person name="Puiu D."/>
            <person name="Crepeau M."/>
            <person name="Gugger P.F."/>
            <person name="Sherman R."/>
            <person name="Stevens K."/>
            <person name="Langley C.H."/>
            <person name="Pellegrini M."/>
            <person name="Salzberg S.L."/>
        </authorList>
    </citation>
    <scope>NUCLEOTIDE SEQUENCE [LARGE SCALE GENOMIC DNA]</scope>
    <source>
        <strain evidence="2 3">cv. SW786</strain>
    </source>
</reference>
<evidence type="ECO:0000259" key="1">
    <source>
        <dbReference type="Pfam" id="PF00078"/>
    </source>
</evidence>
<dbReference type="Proteomes" id="UP000594261">
    <property type="component" value="Chromosome 10"/>
</dbReference>
<dbReference type="PANTHER" id="PTHR33116:SF86">
    <property type="entry name" value="REVERSE TRANSCRIPTASE DOMAIN-CONTAINING PROTEIN"/>
    <property type="match status" value="1"/>
</dbReference>
<dbReference type="InterPro" id="IPR000477">
    <property type="entry name" value="RT_dom"/>
</dbReference>
<feature type="domain" description="Reverse transcriptase" evidence="1">
    <location>
        <begin position="74"/>
        <end position="197"/>
    </location>
</feature>
<organism evidence="2 3">
    <name type="scientific">Quercus lobata</name>
    <name type="common">Valley oak</name>
    <dbReference type="NCBI Taxonomy" id="97700"/>
    <lineage>
        <taxon>Eukaryota</taxon>
        <taxon>Viridiplantae</taxon>
        <taxon>Streptophyta</taxon>
        <taxon>Embryophyta</taxon>
        <taxon>Tracheophyta</taxon>
        <taxon>Spermatophyta</taxon>
        <taxon>Magnoliopsida</taxon>
        <taxon>eudicotyledons</taxon>
        <taxon>Gunneridae</taxon>
        <taxon>Pentapetalae</taxon>
        <taxon>rosids</taxon>
        <taxon>fabids</taxon>
        <taxon>Fagales</taxon>
        <taxon>Fagaceae</taxon>
        <taxon>Quercus</taxon>
    </lineage>
</organism>
<proteinExistence type="predicted"/>